<dbReference type="PANTHER" id="PTHR47338">
    <property type="entry name" value="ZN(II)2CYS6 TRANSCRIPTION FACTOR (EUROFUNG)-RELATED"/>
    <property type="match status" value="1"/>
</dbReference>
<dbReference type="GO" id="GO:0005634">
    <property type="term" value="C:nucleus"/>
    <property type="evidence" value="ECO:0007669"/>
    <property type="project" value="UniProtKB-SubCell"/>
</dbReference>
<evidence type="ECO:0000256" key="6">
    <source>
        <dbReference type="SAM" id="MobiDB-lite"/>
    </source>
</evidence>
<protein>
    <recommendedName>
        <fullName evidence="7">Zn(2)-C6 fungal-type domain-containing protein</fullName>
    </recommendedName>
</protein>
<keyword evidence="2" id="KW-0479">Metal-binding</keyword>
<comment type="subcellular location">
    <subcellularLocation>
        <location evidence="1">Nucleus</location>
    </subcellularLocation>
</comment>
<dbReference type="InterPro" id="IPR007219">
    <property type="entry name" value="XnlR_reg_dom"/>
</dbReference>
<evidence type="ECO:0000259" key="7">
    <source>
        <dbReference type="PROSITE" id="PS50048"/>
    </source>
</evidence>
<dbReference type="PANTHER" id="PTHR47338:SF29">
    <property type="entry name" value="ZN(2)-C6 FUNGAL-TYPE DOMAIN-CONTAINING PROTEIN"/>
    <property type="match status" value="1"/>
</dbReference>
<name>A0A409Y7C1_9AGAR</name>
<evidence type="ECO:0000256" key="2">
    <source>
        <dbReference type="ARBA" id="ARBA00022723"/>
    </source>
</evidence>
<sequence>MIADGTRQAKASSSSRPTKPLKRGKACMNCRFLKIKCDGVKPICGPCELHPRDDECEYADGPARSRTKVLEETVSRLEARLLELEKPDGSTPSVTLHHPYGEYAARRASKSPPQLSIPDPVPVFHGISPFSPTSTTSSLPSGRHWQSFSMLEANAELTGSSGSSTTHHNPLPPPNTTYLGIEEPPMPTLHASLDNFLPHAQQFGFFLHIPSFYSSALLAFPLGHPSRPTAGLLHAVHLFGVHFSQPEGAHSQESNLLARAVQNVATDLVGSHPNRIIHTLQAEILLAYYFLRTGSLLAAKHRTGAAISLALGCGLHKIRSVNLTARSTIAIVHDQPAPLPLPTSQIEEAERINGFWAVFMLHKFITVALEAPSHVCGALEAPGMQIDTPWPFDMDNFTEGMLHADLQGNSTVRVFLNAHTADIQPGDPPMVLANKAAILFHRAAHLTGQWSPQMSPRDRMAYDAAARSVNLLIESFRANLMPIHTYETHHASIRTILLTHALIDAASIKLHWIFSYAYPASKEVCLNAARNMVNYGDLNLHEIGHINPMMGNLWMTACHVLIDEISRVRQTKASWPEAGGGEDELMESYRNGLKAMSLFSQDNVLMRHQLTKVQDAFEAI</sequence>
<evidence type="ECO:0000256" key="1">
    <source>
        <dbReference type="ARBA" id="ARBA00004123"/>
    </source>
</evidence>
<gene>
    <name evidence="8" type="ORF">CVT24_003563</name>
</gene>
<dbReference type="GO" id="GO:0008270">
    <property type="term" value="F:zinc ion binding"/>
    <property type="evidence" value="ECO:0007669"/>
    <property type="project" value="InterPro"/>
</dbReference>
<dbReference type="PROSITE" id="PS00463">
    <property type="entry name" value="ZN2_CY6_FUNGAL_1"/>
    <property type="match status" value="1"/>
</dbReference>
<evidence type="ECO:0000256" key="3">
    <source>
        <dbReference type="ARBA" id="ARBA00023015"/>
    </source>
</evidence>
<keyword evidence="5" id="KW-0539">Nucleus</keyword>
<dbReference type="InterPro" id="IPR036864">
    <property type="entry name" value="Zn2-C6_fun-type_DNA-bd_sf"/>
</dbReference>
<dbReference type="Pfam" id="PF04082">
    <property type="entry name" value="Fungal_trans"/>
    <property type="match status" value="1"/>
</dbReference>
<reference evidence="8 9" key="1">
    <citation type="journal article" date="2018" name="Evol. Lett.">
        <title>Horizontal gene cluster transfer increased hallucinogenic mushroom diversity.</title>
        <authorList>
            <person name="Reynolds H.T."/>
            <person name="Vijayakumar V."/>
            <person name="Gluck-Thaler E."/>
            <person name="Korotkin H.B."/>
            <person name="Matheny P.B."/>
            <person name="Slot J.C."/>
        </authorList>
    </citation>
    <scope>NUCLEOTIDE SEQUENCE [LARGE SCALE GENOMIC DNA]</scope>
    <source>
        <strain evidence="8 9">2629</strain>
    </source>
</reference>
<dbReference type="Proteomes" id="UP000284842">
    <property type="component" value="Unassembled WGS sequence"/>
</dbReference>
<dbReference type="InterPro" id="IPR001138">
    <property type="entry name" value="Zn2Cys6_DnaBD"/>
</dbReference>
<dbReference type="CDD" id="cd00067">
    <property type="entry name" value="GAL4"/>
    <property type="match status" value="1"/>
</dbReference>
<dbReference type="GO" id="GO:0006351">
    <property type="term" value="P:DNA-templated transcription"/>
    <property type="evidence" value="ECO:0007669"/>
    <property type="project" value="InterPro"/>
</dbReference>
<dbReference type="InParanoid" id="A0A409Y7C1"/>
<dbReference type="Pfam" id="PF00172">
    <property type="entry name" value="Zn_clus"/>
    <property type="match status" value="1"/>
</dbReference>
<keyword evidence="9" id="KW-1185">Reference proteome</keyword>
<dbReference type="STRING" id="181874.A0A409Y7C1"/>
<dbReference type="CDD" id="cd12148">
    <property type="entry name" value="fungal_TF_MHR"/>
    <property type="match status" value="1"/>
</dbReference>
<dbReference type="GO" id="GO:0003677">
    <property type="term" value="F:DNA binding"/>
    <property type="evidence" value="ECO:0007669"/>
    <property type="project" value="InterPro"/>
</dbReference>
<dbReference type="AlphaFoldDB" id="A0A409Y7C1"/>
<evidence type="ECO:0000313" key="9">
    <source>
        <dbReference type="Proteomes" id="UP000284842"/>
    </source>
</evidence>
<evidence type="ECO:0000256" key="5">
    <source>
        <dbReference type="ARBA" id="ARBA00023242"/>
    </source>
</evidence>
<accession>A0A409Y7C1</accession>
<organism evidence="8 9">
    <name type="scientific">Panaeolus cyanescens</name>
    <dbReference type="NCBI Taxonomy" id="181874"/>
    <lineage>
        <taxon>Eukaryota</taxon>
        <taxon>Fungi</taxon>
        <taxon>Dikarya</taxon>
        <taxon>Basidiomycota</taxon>
        <taxon>Agaricomycotina</taxon>
        <taxon>Agaricomycetes</taxon>
        <taxon>Agaricomycetidae</taxon>
        <taxon>Agaricales</taxon>
        <taxon>Agaricineae</taxon>
        <taxon>Galeropsidaceae</taxon>
        <taxon>Panaeolus</taxon>
    </lineage>
</organism>
<dbReference type="OrthoDB" id="2309723at2759"/>
<comment type="caution">
    <text evidence="8">The sequence shown here is derived from an EMBL/GenBank/DDBJ whole genome shotgun (WGS) entry which is preliminary data.</text>
</comment>
<evidence type="ECO:0000313" key="8">
    <source>
        <dbReference type="EMBL" id="PPQ98936.1"/>
    </source>
</evidence>
<feature type="region of interest" description="Disordered" evidence="6">
    <location>
        <begin position="1"/>
        <end position="22"/>
    </location>
</feature>
<dbReference type="GO" id="GO:0000981">
    <property type="term" value="F:DNA-binding transcription factor activity, RNA polymerase II-specific"/>
    <property type="evidence" value="ECO:0007669"/>
    <property type="project" value="InterPro"/>
</dbReference>
<feature type="domain" description="Zn(2)-C6 fungal-type" evidence="7">
    <location>
        <begin position="26"/>
        <end position="58"/>
    </location>
</feature>
<evidence type="ECO:0000256" key="4">
    <source>
        <dbReference type="ARBA" id="ARBA00023163"/>
    </source>
</evidence>
<dbReference type="PROSITE" id="PS50048">
    <property type="entry name" value="ZN2_CY6_FUNGAL_2"/>
    <property type="match status" value="1"/>
</dbReference>
<keyword evidence="4" id="KW-0804">Transcription</keyword>
<proteinExistence type="predicted"/>
<keyword evidence="3" id="KW-0805">Transcription regulation</keyword>
<dbReference type="SMART" id="SM00066">
    <property type="entry name" value="GAL4"/>
    <property type="match status" value="1"/>
</dbReference>
<dbReference type="SUPFAM" id="SSF57701">
    <property type="entry name" value="Zn2/Cys6 DNA-binding domain"/>
    <property type="match status" value="1"/>
</dbReference>
<dbReference type="EMBL" id="NHTK01001373">
    <property type="protein sequence ID" value="PPQ98936.1"/>
    <property type="molecule type" value="Genomic_DNA"/>
</dbReference>
<dbReference type="InterPro" id="IPR050815">
    <property type="entry name" value="TF_fung"/>
</dbReference>
<dbReference type="Gene3D" id="4.10.240.10">
    <property type="entry name" value="Zn(2)-C6 fungal-type DNA-binding domain"/>
    <property type="match status" value="1"/>
</dbReference>